<evidence type="ECO:0000256" key="4">
    <source>
        <dbReference type="ARBA" id="ARBA00022729"/>
    </source>
</evidence>
<evidence type="ECO:0000256" key="9">
    <source>
        <dbReference type="SAM" id="Phobius"/>
    </source>
</evidence>
<dbReference type="InterPro" id="IPR009038">
    <property type="entry name" value="GOLD_dom"/>
</dbReference>
<evidence type="ECO:0000256" key="8">
    <source>
        <dbReference type="RuleBase" id="RU003827"/>
    </source>
</evidence>
<evidence type="ECO:0000256" key="7">
    <source>
        <dbReference type="ARBA" id="ARBA00037847"/>
    </source>
</evidence>
<dbReference type="GO" id="GO:0016020">
    <property type="term" value="C:membrane"/>
    <property type="evidence" value="ECO:0007669"/>
    <property type="project" value="UniProtKB-SubCell"/>
</dbReference>
<evidence type="ECO:0000256" key="2">
    <source>
        <dbReference type="ARBA" id="ARBA00007104"/>
    </source>
</evidence>
<dbReference type="OrthoDB" id="1929172at2759"/>
<evidence type="ECO:0000313" key="12">
    <source>
        <dbReference type="EMBL" id="PRP77250.1"/>
    </source>
</evidence>
<dbReference type="SMART" id="SM01190">
    <property type="entry name" value="EMP24_GP25L"/>
    <property type="match status" value="1"/>
</dbReference>
<keyword evidence="13" id="KW-1185">Reference proteome</keyword>
<dbReference type="STRING" id="1890364.A0A2P6MZZ3"/>
<feature type="domain" description="GOLD" evidence="11">
    <location>
        <begin position="29"/>
        <end position="111"/>
    </location>
</feature>
<dbReference type="PROSITE" id="PS50866">
    <property type="entry name" value="GOLD"/>
    <property type="match status" value="1"/>
</dbReference>
<organism evidence="12 13">
    <name type="scientific">Planoprotostelium fungivorum</name>
    <dbReference type="NCBI Taxonomy" id="1890364"/>
    <lineage>
        <taxon>Eukaryota</taxon>
        <taxon>Amoebozoa</taxon>
        <taxon>Evosea</taxon>
        <taxon>Variosea</taxon>
        <taxon>Cavosteliida</taxon>
        <taxon>Cavosteliaceae</taxon>
        <taxon>Planoprotostelium</taxon>
    </lineage>
</organism>
<keyword evidence="3 8" id="KW-0812">Transmembrane</keyword>
<comment type="subcellular location">
    <subcellularLocation>
        <location evidence="7">Endomembrane system</location>
        <topology evidence="7">Single-pass membrane protein</topology>
    </subcellularLocation>
    <subcellularLocation>
        <location evidence="1 8">Membrane</location>
        <topology evidence="1 8">Single-pass type I membrane protein</topology>
    </subcellularLocation>
</comment>
<comment type="caution">
    <text evidence="12">The sequence shown here is derived from an EMBL/GenBank/DDBJ whole genome shotgun (WGS) entry which is preliminary data.</text>
</comment>
<dbReference type="Proteomes" id="UP000241769">
    <property type="component" value="Unassembled WGS sequence"/>
</dbReference>
<dbReference type="InParanoid" id="A0A2P6MZZ3"/>
<dbReference type="AlphaFoldDB" id="A0A2P6MZZ3"/>
<evidence type="ECO:0000256" key="1">
    <source>
        <dbReference type="ARBA" id="ARBA00004479"/>
    </source>
</evidence>
<protein>
    <recommendedName>
        <fullName evidence="11">GOLD domain-containing protein</fullName>
    </recommendedName>
</protein>
<feature type="transmembrane region" description="Helical" evidence="9">
    <location>
        <begin position="173"/>
        <end position="195"/>
    </location>
</feature>
<feature type="chain" id="PRO_5015116499" description="GOLD domain-containing protein" evidence="10">
    <location>
        <begin position="20"/>
        <end position="205"/>
    </location>
</feature>
<dbReference type="InterPro" id="IPR036598">
    <property type="entry name" value="GOLD_dom_sf"/>
</dbReference>
<dbReference type="GO" id="GO:0012505">
    <property type="term" value="C:endomembrane system"/>
    <property type="evidence" value="ECO:0007669"/>
    <property type="project" value="UniProtKB-SubCell"/>
</dbReference>
<evidence type="ECO:0000256" key="6">
    <source>
        <dbReference type="ARBA" id="ARBA00023136"/>
    </source>
</evidence>
<evidence type="ECO:0000259" key="11">
    <source>
        <dbReference type="PROSITE" id="PS50866"/>
    </source>
</evidence>
<evidence type="ECO:0000313" key="13">
    <source>
        <dbReference type="Proteomes" id="UP000241769"/>
    </source>
</evidence>
<keyword evidence="4 10" id="KW-0732">Signal</keyword>
<feature type="signal peptide" evidence="10">
    <location>
        <begin position="1"/>
        <end position="19"/>
    </location>
</feature>
<dbReference type="SUPFAM" id="SSF101576">
    <property type="entry name" value="Supernatant protein factor (SPF), C-terminal domain"/>
    <property type="match status" value="1"/>
</dbReference>
<comment type="similarity">
    <text evidence="2 8">Belongs to the EMP24/GP25L family.</text>
</comment>
<dbReference type="Pfam" id="PF01105">
    <property type="entry name" value="EMP24_GP25L"/>
    <property type="match status" value="1"/>
</dbReference>
<accession>A0A2P6MZZ3</accession>
<evidence type="ECO:0000256" key="5">
    <source>
        <dbReference type="ARBA" id="ARBA00022989"/>
    </source>
</evidence>
<name>A0A2P6MZZ3_9EUKA</name>
<keyword evidence="6 9" id="KW-0472">Membrane</keyword>
<evidence type="ECO:0000256" key="3">
    <source>
        <dbReference type="ARBA" id="ARBA00022692"/>
    </source>
</evidence>
<reference evidence="12 13" key="1">
    <citation type="journal article" date="2018" name="Genome Biol. Evol.">
        <title>Multiple Roots of Fruiting Body Formation in Amoebozoa.</title>
        <authorList>
            <person name="Hillmann F."/>
            <person name="Forbes G."/>
            <person name="Novohradska S."/>
            <person name="Ferling I."/>
            <person name="Riege K."/>
            <person name="Groth M."/>
            <person name="Westermann M."/>
            <person name="Marz M."/>
            <person name="Spaller T."/>
            <person name="Winckler T."/>
            <person name="Schaap P."/>
            <person name="Glockner G."/>
        </authorList>
    </citation>
    <scope>NUCLEOTIDE SEQUENCE [LARGE SCALE GENOMIC DNA]</scope>
    <source>
        <strain evidence="12 13">Jena</strain>
    </source>
</reference>
<sequence length="205" mass="23183">MQRSIVLLSVLALLCGVQAFSTTIDATREECFIEEGRTGQPMGLMFTVTQGGFLDIDVQIKAPDGRVVYSAERQHDGKYNFIAHTDGPYNFCFGNRMSTLTPKQVSVVVVADEADRPPQPANDKAAAPEDLSPLAETIKNFADTVKEILEEQEYMKMRERAHRNTNDSTNARVVWWSFFEVAVLVTMSLGQIYYLRKFFETKRPM</sequence>
<evidence type="ECO:0000256" key="10">
    <source>
        <dbReference type="SAM" id="SignalP"/>
    </source>
</evidence>
<dbReference type="PANTHER" id="PTHR22811">
    <property type="entry name" value="TRANSMEMBRANE EMP24 DOMAIN-CONTAINING PROTEIN"/>
    <property type="match status" value="1"/>
</dbReference>
<gene>
    <name evidence="12" type="ORF">PROFUN_13633</name>
</gene>
<keyword evidence="5 9" id="KW-1133">Transmembrane helix</keyword>
<dbReference type="FunCoup" id="A0A2P6MZZ3">
    <property type="interactions" value="1222"/>
</dbReference>
<proteinExistence type="inferred from homology"/>
<dbReference type="EMBL" id="MDYQ01000272">
    <property type="protein sequence ID" value="PRP77250.1"/>
    <property type="molecule type" value="Genomic_DNA"/>
</dbReference>
<dbReference type="InterPro" id="IPR015720">
    <property type="entry name" value="Emp24-like"/>
</dbReference>